<protein>
    <recommendedName>
        <fullName evidence="3">PF07599 family protein</fullName>
    </recommendedName>
</protein>
<comment type="caution">
    <text evidence="1">The sequence shown here is derived from an EMBL/GenBank/DDBJ whole genome shotgun (WGS) entry which is preliminary data.</text>
</comment>
<keyword evidence="2" id="KW-1185">Reference proteome</keyword>
<proteinExistence type="predicted"/>
<reference evidence="1" key="1">
    <citation type="submission" date="2012-09" db="EMBL/GenBank/DDBJ databases">
        <authorList>
            <person name="Harkins D.M."/>
            <person name="Durkin A.S."/>
            <person name="Brinkac L.M."/>
            <person name="Selengut J.D."/>
            <person name="Sanka R."/>
            <person name="DePew J."/>
            <person name="Purushe J."/>
            <person name="Picardeau M."/>
            <person name="Werts C."/>
            <person name="Goarant C."/>
            <person name="Vinetz J.M."/>
            <person name="Sutton G.G."/>
            <person name="Nelson W.C."/>
            <person name="Fouts D.E."/>
        </authorList>
    </citation>
    <scope>NUCLEOTIDE SEQUENCE [LARGE SCALE GENOMIC DNA]</scope>
    <source>
        <strain evidence="1">200801926</strain>
    </source>
</reference>
<sequence length="59" mass="7155">MIVLIIFKILGQVLNCTYKNLKDIQFLKIFTQQLFKIKNYTFLIQIYFGMIEFVVRDFV</sequence>
<dbReference type="EMBL" id="AKWJ02000028">
    <property type="protein sequence ID" value="EKP13345.1"/>
    <property type="molecule type" value="Genomic_DNA"/>
</dbReference>
<accession>A0ABN0HXA4</accession>
<dbReference type="Proteomes" id="UP000002837">
    <property type="component" value="Unassembled WGS sequence"/>
</dbReference>
<evidence type="ECO:0000313" key="1">
    <source>
        <dbReference type="EMBL" id="EKP13345.1"/>
    </source>
</evidence>
<evidence type="ECO:0008006" key="3">
    <source>
        <dbReference type="Google" id="ProtNLM"/>
    </source>
</evidence>
<gene>
    <name evidence="1" type="ORF">LEP1GSC128_3155</name>
</gene>
<organism evidence="1 2">
    <name type="scientific">Leptospira borgpetersenii str. 200801926</name>
    <dbReference type="NCBI Taxonomy" id="1193009"/>
    <lineage>
        <taxon>Bacteria</taxon>
        <taxon>Pseudomonadati</taxon>
        <taxon>Spirochaetota</taxon>
        <taxon>Spirochaetia</taxon>
        <taxon>Leptospirales</taxon>
        <taxon>Leptospiraceae</taxon>
        <taxon>Leptospira</taxon>
    </lineage>
</organism>
<name>A0ABN0HXA4_LEPBO</name>
<evidence type="ECO:0000313" key="2">
    <source>
        <dbReference type="Proteomes" id="UP000002837"/>
    </source>
</evidence>